<dbReference type="PANTHER" id="PTHR15852">
    <property type="entry name" value="PLASTID TRANSCRIPTIONALLY ACTIVE PROTEIN"/>
    <property type="match status" value="1"/>
</dbReference>
<dbReference type="SUPFAM" id="SSF57938">
    <property type="entry name" value="DnaJ/Hsp40 cysteine-rich domain"/>
    <property type="match status" value="1"/>
</dbReference>
<proteinExistence type="predicted"/>
<dbReference type="AlphaFoldDB" id="A0AAV0GJ24"/>
<sequence>MGAIKAATSFSLTGGRPDFGSSSTNGALSPDAQKAQIRTLRLPDSKPSWIIRTKCKVGMEGRKKADPPCVVCGGSGRVDCSRCNGRGRTNHVELEVLPQGKWPEWCRYCSGSGLSHCSRCLGTGEYRHTMGFDFMYSAASQS</sequence>
<reference evidence="2" key="1">
    <citation type="submission" date="2022-07" db="EMBL/GenBank/DDBJ databases">
        <authorList>
            <person name="Macas J."/>
            <person name="Novak P."/>
            <person name="Neumann P."/>
        </authorList>
    </citation>
    <scope>NUCLEOTIDE SEQUENCE</scope>
</reference>
<keyword evidence="3" id="KW-1185">Reference proteome</keyword>
<dbReference type="InterPro" id="IPR036410">
    <property type="entry name" value="HSP_DnaJ_Cys-rich_dom_sf"/>
</dbReference>
<evidence type="ECO:0000256" key="1">
    <source>
        <dbReference type="SAM" id="MobiDB-lite"/>
    </source>
</evidence>
<gene>
    <name evidence="2" type="ORF">CEPIT_LOCUS44078</name>
</gene>
<feature type="region of interest" description="Disordered" evidence="1">
    <location>
        <begin position="12"/>
        <end position="37"/>
    </location>
</feature>
<evidence type="ECO:0000313" key="2">
    <source>
        <dbReference type="EMBL" id="CAH9147895.1"/>
    </source>
</evidence>
<evidence type="ECO:0000313" key="3">
    <source>
        <dbReference type="Proteomes" id="UP001152523"/>
    </source>
</evidence>
<name>A0AAV0GJ24_9ASTE</name>
<protein>
    <submittedName>
        <fullName evidence="2">Uncharacterized protein</fullName>
    </submittedName>
</protein>
<dbReference type="Proteomes" id="UP001152523">
    <property type="component" value="Unassembled WGS sequence"/>
</dbReference>
<accession>A0AAV0GJ24</accession>
<comment type="caution">
    <text evidence="2">The sequence shown here is derived from an EMBL/GenBank/DDBJ whole genome shotgun (WGS) entry which is preliminary data.</text>
</comment>
<organism evidence="2 3">
    <name type="scientific">Cuscuta epithymum</name>
    <dbReference type="NCBI Taxonomy" id="186058"/>
    <lineage>
        <taxon>Eukaryota</taxon>
        <taxon>Viridiplantae</taxon>
        <taxon>Streptophyta</taxon>
        <taxon>Embryophyta</taxon>
        <taxon>Tracheophyta</taxon>
        <taxon>Spermatophyta</taxon>
        <taxon>Magnoliopsida</taxon>
        <taxon>eudicotyledons</taxon>
        <taxon>Gunneridae</taxon>
        <taxon>Pentapetalae</taxon>
        <taxon>asterids</taxon>
        <taxon>lamiids</taxon>
        <taxon>Solanales</taxon>
        <taxon>Convolvulaceae</taxon>
        <taxon>Cuscuteae</taxon>
        <taxon>Cuscuta</taxon>
        <taxon>Cuscuta subgen. Cuscuta</taxon>
    </lineage>
</organism>
<dbReference type="PANTHER" id="PTHR15852:SF54">
    <property type="entry name" value="PROTEIN SSUH2 HOMOLOG"/>
    <property type="match status" value="1"/>
</dbReference>
<dbReference type="EMBL" id="CAMAPF010001140">
    <property type="protein sequence ID" value="CAH9147895.1"/>
    <property type="molecule type" value="Genomic_DNA"/>
</dbReference>